<proteinExistence type="predicted"/>
<dbReference type="Gene3D" id="2.70.20.50">
    <property type="entry name" value="Viral matrix protein, N-terminal domain"/>
    <property type="match status" value="1"/>
</dbReference>
<protein>
    <recommendedName>
        <fullName evidence="2">Matrix protein</fullName>
    </recommendedName>
</protein>
<dbReference type="InterPro" id="IPR042539">
    <property type="entry name" value="Matrix_C"/>
</dbReference>
<evidence type="ECO:0000313" key="8">
    <source>
        <dbReference type="Proteomes" id="UP000290381"/>
    </source>
</evidence>
<dbReference type="GO" id="GO:0019068">
    <property type="term" value="P:virion assembly"/>
    <property type="evidence" value="ECO:0007669"/>
    <property type="project" value="InterPro"/>
</dbReference>
<dbReference type="OrthoDB" id="3682at10239"/>
<feature type="domain" description="Matrix protein C-terminal Paramyxoviridae" evidence="6">
    <location>
        <begin position="188"/>
        <end position="351"/>
    </location>
</feature>
<dbReference type="InterPro" id="IPR000982">
    <property type="entry name" value="Matrix_Paramyxo_N"/>
</dbReference>
<evidence type="ECO:0000259" key="6">
    <source>
        <dbReference type="Pfam" id="PF23765"/>
    </source>
</evidence>
<sequence length="376" mass="41199">MATTTLQLYLDQADRGLELLSFPLIVIQTSTGSKELQQQMRIDNVGETSGEKGETIFINLYGFIKSQGVKESSTEFLSVNSVQPKDTITAGMVVLGATRMSSDYSAIAADALSLSITIKKSALAQEKIAVSIHNSPYSLSGALAVRSGGFIASAEETIKCSSKIQAGVYYTFKPMFVSITRLNNGKLYRVPKAMHTINSDIFFKVQLEVEFKLGIKSDHPQAKMLKKVEIDGKPEYFGYCWFHLCNFKRTNARGESRSLEAIKDKVRKMGLKISIHDLWGPTIIVQITGKSSKYAQGFFSTRGTCCLPVSKSNPELAKLMWSCDTKIHSALVIVQAGDKSKLIKSEDIEISGAVVASSSGLPKYNLFKKGQVKGSK</sequence>
<evidence type="ECO:0000313" key="7">
    <source>
        <dbReference type="EMBL" id="AUJ87605.2"/>
    </source>
</evidence>
<dbReference type="GO" id="GO:0039660">
    <property type="term" value="F:structural constituent of virion"/>
    <property type="evidence" value="ECO:0007669"/>
    <property type="project" value="UniProtKB-KW"/>
</dbReference>
<dbReference type="Gene3D" id="2.70.20.60">
    <property type="entry name" value="Viral matrix protein, C-terminal domain"/>
    <property type="match status" value="1"/>
</dbReference>
<dbReference type="Pfam" id="PF23765">
    <property type="entry name" value="Matrix_Paramyxo_C"/>
    <property type="match status" value="1"/>
</dbReference>
<evidence type="ECO:0000256" key="4">
    <source>
        <dbReference type="ARBA" id="ARBA00023311"/>
    </source>
</evidence>
<gene>
    <name evidence="7" type="primary">M</name>
</gene>
<dbReference type="Proteomes" id="UP000290381">
    <property type="component" value="Segment"/>
</dbReference>
<dbReference type="Pfam" id="PF00661">
    <property type="entry name" value="Matrix_Paramyxo_N"/>
    <property type="match status" value="1"/>
</dbReference>
<dbReference type="EMBL" id="MF033136">
    <property type="protein sequence ID" value="AUJ87605.2"/>
    <property type="molecule type" value="Viral_cRNA"/>
</dbReference>
<keyword evidence="4" id="KW-0468">Viral matrix protein</keyword>
<comment type="subcellular location">
    <subcellularLocation>
        <location evidence="1">Virion</location>
    </subcellularLocation>
</comment>
<organism evidence="7 8">
    <name type="scientific">avian paramyxovirus 20</name>
    <dbReference type="NCBI Taxonomy" id="2560314"/>
    <lineage>
        <taxon>Viruses</taxon>
        <taxon>Riboviria</taxon>
        <taxon>Orthornavirae</taxon>
        <taxon>Negarnaviricota</taxon>
        <taxon>Haploviricotina</taxon>
        <taxon>Monjiviricetes</taxon>
        <taxon>Mononegavirales</taxon>
        <taxon>Paramyxoviridae</taxon>
        <taxon>Avulavirinae</taxon>
        <taxon>Metaavulavirus</taxon>
        <taxon>Metaavulavirus kazakhstanense</taxon>
    </lineage>
</organism>
<dbReference type="GO" id="GO:0044423">
    <property type="term" value="C:virion component"/>
    <property type="evidence" value="ECO:0007669"/>
    <property type="project" value="UniProtKB-KW"/>
</dbReference>
<reference evidence="7 8" key="1">
    <citation type="journal article" date="2017" name="PLoS ONE">
        <title>Novel avian paramyxovirus isolated from gulls in Caspian seashore in Kazakhstan.</title>
        <authorList>
            <person name="Karamendin K."/>
            <person name="Kydyrmanov A."/>
            <person name="Kasymbekov Y."/>
            <person name="Asanova S."/>
            <person name="Daulbayeva K."/>
            <person name="Seidalina A."/>
            <person name="Khan E."/>
            <person name="Harrison S.M."/>
            <person name="Carr I.M."/>
            <person name="Goodman S.J."/>
            <person name="Moldakozhayev A."/>
            <person name="Sayatov M."/>
        </authorList>
    </citation>
    <scope>NUCLEOTIDE SEQUENCE [LARGE SCALE GENOMIC DNA]</scope>
    <source>
        <strain evidence="7">APMV-20/gull/Kazakhstan/5976/2014</strain>
    </source>
</reference>
<keyword evidence="3" id="KW-0946">Virion</keyword>
<dbReference type="KEGG" id="vg:39759791"/>
<feature type="domain" description="Matrix protein N-terminal" evidence="5">
    <location>
        <begin position="20"/>
        <end position="184"/>
    </location>
</feature>
<evidence type="ECO:0000259" key="5">
    <source>
        <dbReference type="Pfam" id="PF00661"/>
    </source>
</evidence>
<name>A0A2I6ECF4_9MONO</name>
<evidence type="ECO:0000256" key="1">
    <source>
        <dbReference type="ARBA" id="ARBA00004328"/>
    </source>
</evidence>
<accession>A0A2I6ECF4</accession>
<dbReference type="RefSeq" id="YP_009553492.1">
    <property type="nucleotide sequence ID" value="NC_040796.1"/>
</dbReference>
<dbReference type="InterPro" id="IPR055413">
    <property type="entry name" value="Matrix_Paramyxo_C"/>
</dbReference>
<keyword evidence="8" id="KW-1185">Reference proteome</keyword>
<dbReference type="GeneID" id="39759791"/>
<dbReference type="InterPro" id="IPR042540">
    <property type="entry name" value="Matrix_N"/>
</dbReference>
<evidence type="ECO:0000256" key="2">
    <source>
        <dbReference type="ARBA" id="ARBA00017678"/>
    </source>
</evidence>
<evidence type="ECO:0000256" key="3">
    <source>
        <dbReference type="ARBA" id="ARBA00022844"/>
    </source>
</evidence>